<dbReference type="HOGENOM" id="CLU_027938_4_5_9"/>
<keyword evidence="3 4" id="KW-0012">Acyltransferase</keyword>
<dbReference type="RefSeq" id="WP_012159418.1">
    <property type="nucleotide sequence ID" value="NC_009922.1"/>
</dbReference>
<dbReference type="EC" id="2.3.1.51" evidence="4"/>
<proteinExistence type="inferred from homology"/>
<evidence type="ECO:0000313" key="6">
    <source>
        <dbReference type="EMBL" id="ABW19106.1"/>
    </source>
</evidence>
<dbReference type="NCBIfam" id="TIGR00530">
    <property type="entry name" value="AGP_acyltrn"/>
    <property type="match status" value="1"/>
</dbReference>
<dbReference type="EMBL" id="CP000853">
    <property type="protein sequence ID" value="ABW19106.1"/>
    <property type="molecule type" value="Genomic_DNA"/>
</dbReference>
<evidence type="ECO:0000313" key="7">
    <source>
        <dbReference type="Proteomes" id="UP000000269"/>
    </source>
</evidence>
<dbReference type="SMART" id="SM00563">
    <property type="entry name" value="PlsC"/>
    <property type="match status" value="1"/>
</dbReference>
<dbReference type="InterPro" id="IPR004552">
    <property type="entry name" value="AGP_acyltrans"/>
</dbReference>
<protein>
    <recommendedName>
        <fullName evidence="4">1-acyl-sn-glycerol-3-phosphate acyltransferase</fullName>
        <ecNumber evidence="4">2.3.1.51</ecNumber>
    </recommendedName>
</protein>
<dbReference type="Proteomes" id="UP000000269">
    <property type="component" value="Chromosome"/>
</dbReference>
<evidence type="ECO:0000256" key="1">
    <source>
        <dbReference type="ARBA" id="ARBA00008655"/>
    </source>
</evidence>
<dbReference type="AlphaFoldDB" id="A8MFE3"/>
<evidence type="ECO:0000256" key="2">
    <source>
        <dbReference type="ARBA" id="ARBA00022679"/>
    </source>
</evidence>
<comment type="domain">
    <text evidence="4">The HXXXXD motif is essential for acyltransferase activity and may constitute the binding site for the phosphate moiety of the glycerol-3-phosphate.</text>
</comment>
<keyword evidence="2 4" id="KW-0808">Transferase</keyword>
<dbReference type="GO" id="GO:0016020">
    <property type="term" value="C:membrane"/>
    <property type="evidence" value="ECO:0007669"/>
    <property type="project" value="InterPro"/>
</dbReference>
<reference evidence="7" key="1">
    <citation type="submission" date="2007-10" db="EMBL/GenBank/DDBJ databases">
        <title>Complete genome of Alkaliphilus oremlandii OhILAs.</title>
        <authorList>
            <person name="Copeland A."/>
            <person name="Lucas S."/>
            <person name="Lapidus A."/>
            <person name="Barry K."/>
            <person name="Detter J.C."/>
            <person name="Glavina del Rio T."/>
            <person name="Hammon N."/>
            <person name="Israni S."/>
            <person name="Dalin E."/>
            <person name="Tice H."/>
            <person name="Pitluck S."/>
            <person name="Chain P."/>
            <person name="Malfatti S."/>
            <person name="Shin M."/>
            <person name="Vergez L."/>
            <person name="Schmutz J."/>
            <person name="Larimer F."/>
            <person name="Land M."/>
            <person name="Hauser L."/>
            <person name="Kyrpides N."/>
            <person name="Mikhailova N."/>
            <person name="Stolz J.F."/>
            <person name="Dawson A."/>
            <person name="Fisher E."/>
            <person name="Crable B."/>
            <person name="Perera E."/>
            <person name="Lisak J."/>
            <person name="Ranganathan M."/>
            <person name="Basu P."/>
            <person name="Richardson P."/>
        </authorList>
    </citation>
    <scope>NUCLEOTIDE SEQUENCE [LARGE SCALE GENOMIC DNA]</scope>
    <source>
        <strain evidence="7">OhILAs</strain>
    </source>
</reference>
<keyword evidence="4" id="KW-1208">Phospholipid metabolism</keyword>
<keyword evidence="4" id="KW-0444">Lipid biosynthesis</keyword>
<dbReference type="STRING" id="350688.Clos_1563"/>
<comment type="catalytic activity">
    <reaction evidence="4">
        <text>a 1-acyl-sn-glycero-3-phosphate + an acyl-CoA = a 1,2-diacyl-sn-glycero-3-phosphate + CoA</text>
        <dbReference type="Rhea" id="RHEA:19709"/>
        <dbReference type="ChEBI" id="CHEBI:57287"/>
        <dbReference type="ChEBI" id="CHEBI:57970"/>
        <dbReference type="ChEBI" id="CHEBI:58342"/>
        <dbReference type="ChEBI" id="CHEBI:58608"/>
        <dbReference type="EC" id="2.3.1.51"/>
    </reaction>
</comment>
<accession>A8MFE3</accession>
<gene>
    <name evidence="6" type="ordered locus">Clos_1563</name>
</gene>
<dbReference type="PANTHER" id="PTHR10434">
    <property type="entry name" value="1-ACYL-SN-GLYCEROL-3-PHOSPHATE ACYLTRANSFERASE"/>
    <property type="match status" value="1"/>
</dbReference>
<sequence length="202" mass="22531">MLFYKVVRNTVKFLLHLIYRIEISGKENIPLEGKSIVCSNHFSLMDPVIIGTCLRRKINYMAKEELFSNKIFASALNKLGVFPVKRGGADVSAIKSALKILRSGELLGIFPEGTRSKNGEMLEAKAGLAMIAIKSESPVIPVAIIANYKIFSKVKVIIGEPIDFSSYYGQKVSTEEYQLLSQNVLNHIKNLIHEENTSVEKL</sequence>
<feature type="domain" description="Phospholipid/glycerol acyltransferase" evidence="5">
    <location>
        <begin position="35"/>
        <end position="147"/>
    </location>
</feature>
<dbReference type="CDD" id="cd07989">
    <property type="entry name" value="LPLAT_AGPAT-like"/>
    <property type="match status" value="1"/>
</dbReference>
<dbReference type="SUPFAM" id="SSF69593">
    <property type="entry name" value="Glycerol-3-phosphate (1)-acyltransferase"/>
    <property type="match status" value="1"/>
</dbReference>
<dbReference type="OrthoDB" id="9803035at2"/>
<evidence type="ECO:0000256" key="3">
    <source>
        <dbReference type="ARBA" id="ARBA00023315"/>
    </source>
</evidence>
<dbReference type="PANTHER" id="PTHR10434:SF11">
    <property type="entry name" value="1-ACYL-SN-GLYCEROL-3-PHOSPHATE ACYLTRANSFERASE"/>
    <property type="match status" value="1"/>
</dbReference>
<dbReference type="eggNOG" id="COG0204">
    <property type="taxonomic scope" value="Bacteria"/>
</dbReference>
<name>A8MFE3_ALKOO</name>
<evidence type="ECO:0000259" key="5">
    <source>
        <dbReference type="SMART" id="SM00563"/>
    </source>
</evidence>
<keyword evidence="4" id="KW-0594">Phospholipid biosynthesis</keyword>
<keyword evidence="7" id="KW-1185">Reference proteome</keyword>
<dbReference type="KEGG" id="aoe:Clos_1563"/>
<dbReference type="GO" id="GO:0003841">
    <property type="term" value="F:1-acylglycerol-3-phosphate O-acyltransferase activity"/>
    <property type="evidence" value="ECO:0007669"/>
    <property type="project" value="UniProtKB-UniRule"/>
</dbReference>
<keyword evidence="4" id="KW-0443">Lipid metabolism</keyword>
<dbReference type="InterPro" id="IPR002123">
    <property type="entry name" value="Plipid/glycerol_acylTrfase"/>
</dbReference>
<comment type="similarity">
    <text evidence="1 4">Belongs to the 1-acyl-sn-glycerol-3-phosphate acyltransferase family.</text>
</comment>
<dbReference type="Pfam" id="PF01553">
    <property type="entry name" value="Acyltransferase"/>
    <property type="match status" value="1"/>
</dbReference>
<evidence type="ECO:0000256" key="4">
    <source>
        <dbReference type="RuleBase" id="RU361267"/>
    </source>
</evidence>
<organism evidence="6 7">
    <name type="scientific">Alkaliphilus oremlandii (strain OhILAs)</name>
    <name type="common">Clostridium oremlandii (strain OhILAs)</name>
    <dbReference type="NCBI Taxonomy" id="350688"/>
    <lineage>
        <taxon>Bacteria</taxon>
        <taxon>Bacillati</taxon>
        <taxon>Bacillota</taxon>
        <taxon>Clostridia</taxon>
        <taxon>Peptostreptococcales</taxon>
        <taxon>Natronincolaceae</taxon>
        <taxon>Alkaliphilus</taxon>
    </lineage>
</organism>
<dbReference type="GO" id="GO:0006654">
    <property type="term" value="P:phosphatidic acid biosynthetic process"/>
    <property type="evidence" value="ECO:0007669"/>
    <property type="project" value="TreeGrafter"/>
</dbReference>